<protein>
    <submittedName>
        <fullName evidence="5">Oxidoreductase</fullName>
    </submittedName>
</protein>
<evidence type="ECO:0000256" key="2">
    <source>
        <dbReference type="ARBA" id="ARBA00022630"/>
    </source>
</evidence>
<dbReference type="PANTHER" id="PTHR43004:SF19">
    <property type="entry name" value="BINDING MONOOXYGENASE, PUTATIVE (JCVI)-RELATED"/>
    <property type="match status" value="1"/>
</dbReference>
<dbReference type="OrthoDB" id="9791689at2"/>
<proteinExistence type="predicted"/>
<organism evidence="5 6">
    <name type="scientific">Roseobacter cerasinus</name>
    <dbReference type="NCBI Taxonomy" id="2602289"/>
    <lineage>
        <taxon>Bacteria</taxon>
        <taxon>Pseudomonadati</taxon>
        <taxon>Pseudomonadota</taxon>
        <taxon>Alphaproteobacteria</taxon>
        <taxon>Rhodobacterales</taxon>
        <taxon>Roseobacteraceae</taxon>
        <taxon>Roseobacter</taxon>
    </lineage>
</organism>
<dbReference type="Gene3D" id="3.30.70.2450">
    <property type="match status" value="1"/>
</dbReference>
<evidence type="ECO:0000256" key="1">
    <source>
        <dbReference type="ARBA" id="ARBA00001974"/>
    </source>
</evidence>
<dbReference type="AlphaFoldDB" id="A0A640VR60"/>
<evidence type="ECO:0000259" key="4">
    <source>
        <dbReference type="Pfam" id="PF01494"/>
    </source>
</evidence>
<dbReference type="GO" id="GO:0071949">
    <property type="term" value="F:FAD binding"/>
    <property type="evidence" value="ECO:0007669"/>
    <property type="project" value="InterPro"/>
</dbReference>
<dbReference type="SUPFAM" id="SSF51905">
    <property type="entry name" value="FAD/NAD(P)-binding domain"/>
    <property type="match status" value="1"/>
</dbReference>
<gene>
    <name evidence="5" type="ORF">So717_26410</name>
</gene>
<dbReference type="Proteomes" id="UP000436522">
    <property type="component" value="Unassembled WGS sequence"/>
</dbReference>
<accession>A0A640VR60</accession>
<dbReference type="RefSeq" id="WP_159978095.1">
    <property type="nucleotide sequence ID" value="NZ_BLIV01000005.1"/>
</dbReference>
<evidence type="ECO:0000313" key="6">
    <source>
        <dbReference type="Proteomes" id="UP000436522"/>
    </source>
</evidence>
<dbReference type="Gene3D" id="3.40.30.120">
    <property type="match status" value="1"/>
</dbReference>
<evidence type="ECO:0000256" key="3">
    <source>
        <dbReference type="ARBA" id="ARBA00022827"/>
    </source>
</evidence>
<sequence length="546" mass="59805">MVAARYQTAVTLYPYQKVADQAASTPARHPVVIIGGGPVGLALALDLGQRGTPALVLDDHEGPGLGSKAICFAKRTLDIATRLGAGAAMVEKGVVWSLGKVFHGDGKVFEFDLLPEDGHRNPAFINLQQPYFETFLFDAIRRAQAGGAPIEVRGGNRVTDVRPAEDQVGLTVDTPDGPYAVEADWVIACDGARSPTRDMLGLSFDGRVFEDSFLIADVKMQAPFPTERWFWFDPPFKGAGQSALLHKQPDDIWRIDFQLGWDIDREEELKPQRICARVDEMLSAQTGEVPEYALEWTSIYTFQCRRMQAFRHGRVLFAGDSAHQVSPFGARGANSGVQDAENLAWKLDLMCNGLAEDALLDTYAEEREYAADENILNSTRSTDFMTPKSEISQVFRNAVLELAARAPFARPLVNSGRLSVPCVYDGLTLFGEDHLDGPPATRPGTPAVDCKLGQTFLLERLHPGFTLLAIDADTPEQIEAGGLLARRLELSAQTNPLLAERYLGNAPSAVYLIRPDQHIVARWPTFDHEAVKRASHIAIGKAAPCP</sequence>
<dbReference type="InterPro" id="IPR050641">
    <property type="entry name" value="RIFMO-like"/>
</dbReference>
<keyword evidence="6" id="KW-1185">Reference proteome</keyword>
<keyword evidence="3" id="KW-0274">FAD</keyword>
<evidence type="ECO:0000313" key="5">
    <source>
        <dbReference type="EMBL" id="GFE50888.1"/>
    </source>
</evidence>
<reference evidence="5 6" key="1">
    <citation type="submission" date="2019-12" db="EMBL/GenBank/DDBJ databases">
        <title>Roseobacter cerasinus sp. nov., isolated from seawater around aquaculture.</title>
        <authorList>
            <person name="Muramatsu S."/>
            <person name="Takabe Y."/>
            <person name="Mori K."/>
            <person name="Takaichi S."/>
            <person name="Hanada S."/>
        </authorList>
    </citation>
    <scope>NUCLEOTIDE SEQUENCE [LARGE SCALE GENOMIC DNA]</scope>
    <source>
        <strain evidence="5 6">AI77</strain>
    </source>
</reference>
<dbReference type="PRINTS" id="PR00420">
    <property type="entry name" value="RNGMNOXGNASE"/>
</dbReference>
<dbReference type="PANTHER" id="PTHR43004">
    <property type="entry name" value="TRK SYSTEM POTASSIUM UPTAKE PROTEIN"/>
    <property type="match status" value="1"/>
</dbReference>
<dbReference type="InterPro" id="IPR036188">
    <property type="entry name" value="FAD/NAD-bd_sf"/>
</dbReference>
<dbReference type="Pfam" id="PF01494">
    <property type="entry name" value="FAD_binding_3"/>
    <property type="match status" value="1"/>
</dbReference>
<comment type="caution">
    <text evidence="5">The sequence shown here is derived from an EMBL/GenBank/DDBJ whole genome shotgun (WGS) entry which is preliminary data.</text>
</comment>
<dbReference type="GO" id="GO:0016709">
    <property type="term" value="F:oxidoreductase activity, acting on paired donors, with incorporation or reduction of molecular oxygen, NAD(P)H as one donor, and incorporation of one atom of oxygen"/>
    <property type="evidence" value="ECO:0007669"/>
    <property type="project" value="UniProtKB-ARBA"/>
</dbReference>
<dbReference type="NCBIfam" id="NF006002">
    <property type="entry name" value="PRK08132.1"/>
    <property type="match status" value="1"/>
</dbReference>
<dbReference type="InterPro" id="IPR002938">
    <property type="entry name" value="FAD-bd"/>
</dbReference>
<comment type="cofactor">
    <cofactor evidence="1">
        <name>FAD</name>
        <dbReference type="ChEBI" id="CHEBI:57692"/>
    </cofactor>
</comment>
<dbReference type="EMBL" id="BLIV01000005">
    <property type="protein sequence ID" value="GFE50888.1"/>
    <property type="molecule type" value="Genomic_DNA"/>
</dbReference>
<name>A0A640VR60_9RHOB</name>
<dbReference type="Gene3D" id="3.50.50.60">
    <property type="entry name" value="FAD/NAD(P)-binding domain"/>
    <property type="match status" value="1"/>
</dbReference>
<keyword evidence="2" id="KW-0285">Flavoprotein</keyword>
<feature type="domain" description="FAD-binding" evidence="4">
    <location>
        <begin position="30"/>
        <end position="374"/>
    </location>
</feature>